<sequence length="419" mass="49009">MTTVKSLKKQHTRQLHVLKAGSRLSIFVMLPLVAVLYISTNNSERSIPHFISSRSTHSNEQRLIHTTNDLTEALLEGKKESILQKKKEEAKPFTEKKEFSHHKVEKESKKDERNKTEENKIDERHKAKNEKKKHVEDKIEKENKKDEPKPQKEKDYWREMLVKYNSTLELPLKPPYRIWAFGQPRTGSTFLLHLLDAIVSVKSPPGSKVFFSGFQGNSHEGRHWYENDSFVIRSHIPPYYYNEKSEARKVFEEGKVAIFTSLKDDGKTTGTWRRMTKHALYTQWRENLFNCSICEVDNYKDIFNMTNGEVKRVKEYMKTYEIIRKCCGLQMSKWEMKRLHGCNITEADKKRPDYPHCELIDKQEVELKLAGNVGGIPHHAQDDQFNWKWVGDCKKFDDRIIAGKGFNGGKFKGCDAKIL</sequence>
<feature type="region of interest" description="Disordered" evidence="1">
    <location>
        <begin position="83"/>
        <end position="152"/>
    </location>
</feature>
<keyword evidence="2" id="KW-0472">Membrane</keyword>
<evidence type="ECO:0000256" key="1">
    <source>
        <dbReference type="SAM" id="MobiDB-lite"/>
    </source>
</evidence>
<keyword evidence="2" id="KW-0812">Transmembrane</keyword>
<feature type="compositionally biased region" description="Basic and acidic residues" evidence="1">
    <location>
        <begin position="133"/>
        <end position="152"/>
    </location>
</feature>
<dbReference type="EMBL" id="BLLK01000020">
    <property type="protein sequence ID" value="GFH44595.1"/>
    <property type="molecule type" value="Genomic_DNA"/>
</dbReference>
<evidence type="ECO:0000313" key="3">
    <source>
        <dbReference type="EMBL" id="GFH44595.1"/>
    </source>
</evidence>
<accession>A0AAD3CHA1</accession>
<dbReference type="Proteomes" id="UP001054902">
    <property type="component" value="Unassembled WGS sequence"/>
</dbReference>
<feature type="transmembrane region" description="Helical" evidence="2">
    <location>
        <begin position="20"/>
        <end position="38"/>
    </location>
</feature>
<evidence type="ECO:0000256" key="2">
    <source>
        <dbReference type="SAM" id="Phobius"/>
    </source>
</evidence>
<proteinExistence type="predicted"/>
<reference evidence="3 4" key="1">
    <citation type="journal article" date="2021" name="Sci. Rep.">
        <title>The genome of the diatom Chaetoceros tenuissimus carries an ancient integrated fragment of an extant virus.</title>
        <authorList>
            <person name="Hongo Y."/>
            <person name="Kimura K."/>
            <person name="Takaki Y."/>
            <person name="Yoshida Y."/>
            <person name="Baba S."/>
            <person name="Kobayashi G."/>
            <person name="Nagasaki K."/>
            <person name="Hano T."/>
            <person name="Tomaru Y."/>
        </authorList>
    </citation>
    <scope>NUCLEOTIDE SEQUENCE [LARGE SCALE GENOMIC DNA]</scope>
    <source>
        <strain evidence="3 4">NIES-3715</strain>
    </source>
</reference>
<evidence type="ECO:0000313" key="4">
    <source>
        <dbReference type="Proteomes" id="UP001054902"/>
    </source>
</evidence>
<protein>
    <submittedName>
        <fullName evidence="3">Uncharacterized protein</fullName>
    </submittedName>
</protein>
<comment type="caution">
    <text evidence="3">The sequence shown here is derived from an EMBL/GenBank/DDBJ whole genome shotgun (WGS) entry which is preliminary data.</text>
</comment>
<keyword evidence="2" id="KW-1133">Transmembrane helix</keyword>
<gene>
    <name evidence="3" type="ORF">CTEN210_01069</name>
</gene>
<organism evidence="3 4">
    <name type="scientific">Chaetoceros tenuissimus</name>
    <dbReference type="NCBI Taxonomy" id="426638"/>
    <lineage>
        <taxon>Eukaryota</taxon>
        <taxon>Sar</taxon>
        <taxon>Stramenopiles</taxon>
        <taxon>Ochrophyta</taxon>
        <taxon>Bacillariophyta</taxon>
        <taxon>Coscinodiscophyceae</taxon>
        <taxon>Chaetocerotophycidae</taxon>
        <taxon>Chaetocerotales</taxon>
        <taxon>Chaetocerotaceae</taxon>
        <taxon>Chaetoceros</taxon>
    </lineage>
</organism>
<dbReference type="AlphaFoldDB" id="A0AAD3CHA1"/>
<name>A0AAD3CHA1_9STRA</name>
<keyword evidence="4" id="KW-1185">Reference proteome</keyword>
<feature type="compositionally biased region" description="Basic and acidic residues" evidence="1">
    <location>
        <begin position="83"/>
        <end position="125"/>
    </location>
</feature>